<feature type="compositionally biased region" description="Acidic residues" evidence="5">
    <location>
        <begin position="476"/>
        <end position="491"/>
    </location>
</feature>
<evidence type="ECO:0000313" key="10">
    <source>
        <dbReference type="Proteomes" id="UP000447833"/>
    </source>
</evidence>
<name>A0A845EZX9_9BACL</name>
<dbReference type="RefSeq" id="WP_160919546.1">
    <property type="nucleotide sequence ID" value="NZ_WMEY01000003.1"/>
</dbReference>
<keyword evidence="6" id="KW-1133">Transmembrane helix</keyword>
<evidence type="ECO:0000256" key="3">
    <source>
        <dbReference type="ARBA" id="ARBA00023136"/>
    </source>
</evidence>
<dbReference type="GO" id="GO:0005886">
    <property type="term" value="C:plasma membrane"/>
    <property type="evidence" value="ECO:0007669"/>
    <property type="project" value="TreeGrafter"/>
</dbReference>
<dbReference type="PANTHER" id="PTHR13806">
    <property type="entry name" value="FLOTILLIN-RELATED"/>
    <property type="match status" value="1"/>
</dbReference>
<feature type="coiled-coil region" evidence="4">
    <location>
        <begin position="215"/>
        <end position="328"/>
    </location>
</feature>
<keyword evidence="3 6" id="KW-0472">Membrane</keyword>
<comment type="caution">
    <text evidence="9">The sequence shown here is derived from an EMBL/GenBank/DDBJ whole genome shotgun (WGS) entry which is preliminary data.</text>
</comment>
<evidence type="ECO:0000259" key="7">
    <source>
        <dbReference type="Pfam" id="PF01145"/>
    </source>
</evidence>
<gene>
    <name evidence="9" type="ORF">GLW07_12135</name>
</gene>
<feature type="transmembrane region" description="Helical" evidence="6">
    <location>
        <begin position="6"/>
        <end position="28"/>
    </location>
</feature>
<feature type="domain" description="Flotillin C-terminal" evidence="8">
    <location>
        <begin position="351"/>
        <end position="438"/>
    </location>
</feature>
<dbReference type="SUPFAM" id="SSF117892">
    <property type="entry name" value="Band 7/SPFH domain"/>
    <property type="match status" value="1"/>
</dbReference>
<dbReference type="Gene3D" id="3.30.479.30">
    <property type="entry name" value="Band 7 domain"/>
    <property type="match status" value="1"/>
</dbReference>
<feature type="compositionally biased region" description="Basic and acidic residues" evidence="5">
    <location>
        <begin position="506"/>
        <end position="519"/>
    </location>
</feature>
<dbReference type="Pfam" id="PF01145">
    <property type="entry name" value="Band_7"/>
    <property type="match status" value="1"/>
</dbReference>
<evidence type="ECO:0000256" key="1">
    <source>
        <dbReference type="ARBA" id="ARBA00004370"/>
    </source>
</evidence>
<evidence type="ECO:0000313" key="9">
    <source>
        <dbReference type="EMBL" id="MYL64101.1"/>
    </source>
</evidence>
<dbReference type="Pfam" id="PF15975">
    <property type="entry name" value="Flot"/>
    <property type="match status" value="1"/>
</dbReference>
<evidence type="ECO:0000256" key="4">
    <source>
        <dbReference type="SAM" id="Coils"/>
    </source>
</evidence>
<protein>
    <submittedName>
        <fullName evidence="9">Flotillin family protein</fullName>
    </submittedName>
</protein>
<reference evidence="9 10" key="1">
    <citation type="submission" date="2019-11" db="EMBL/GenBank/DDBJ databases">
        <title>Genome sequences of 17 halophilic strains isolated from different environments.</title>
        <authorList>
            <person name="Furrow R.E."/>
        </authorList>
    </citation>
    <scope>NUCLEOTIDE SEQUENCE [LARGE SCALE GENOMIC DNA]</scope>
    <source>
        <strain evidence="9 10">22506_14_FS</strain>
    </source>
</reference>
<evidence type="ECO:0000256" key="6">
    <source>
        <dbReference type="SAM" id="Phobius"/>
    </source>
</evidence>
<feature type="region of interest" description="Disordered" evidence="5">
    <location>
        <begin position="466"/>
        <end position="519"/>
    </location>
</feature>
<feature type="domain" description="Band 7" evidence="7">
    <location>
        <begin position="34"/>
        <end position="229"/>
    </location>
</feature>
<evidence type="ECO:0000256" key="2">
    <source>
        <dbReference type="ARBA" id="ARBA00007161"/>
    </source>
</evidence>
<dbReference type="InterPro" id="IPR031905">
    <property type="entry name" value="Flotillin_C"/>
</dbReference>
<dbReference type="EMBL" id="WMEY01000003">
    <property type="protein sequence ID" value="MYL64101.1"/>
    <property type="molecule type" value="Genomic_DNA"/>
</dbReference>
<dbReference type="GO" id="GO:0002020">
    <property type="term" value="F:protease binding"/>
    <property type="evidence" value="ECO:0007669"/>
    <property type="project" value="TreeGrafter"/>
</dbReference>
<keyword evidence="6" id="KW-0812">Transmembrane</keyword>
<evidence type="ECO:0000256" key="5">
    <source>
        <dbReference type="SAM" id="MobiDB-lite"/>
    </source>
</evidence>
<proteinExistence type="inferred from homology"/>
<dbReference type="InterPro" id="IPR036013">
    <property type="entry name" value="Band_7/SPFH_dom_sf"/>
</dbReference>
<sequence>MMEFIGLIISGIILFLLLLAGGIGFFIFKRRYKTASSNQALIITGPKLGDAEKDNRIFVDDNGRSMKIVRGGGIRLKMFQTSTPIDLTSFQLEIASPKAYTSEGVPIRATSVAEISIGSRLEIVANYAEKFLGKPQKEKERELKEVLEGHLRAIISSLTVDEIYKDFNSVNKKVKNIAEEDLKNLGFEITSFALKELKDDDEENGYLEALGRPRIAEARKDADIAEANARRETRMHKAKTDQEAEEDEIRRQIEIARSQKDKDVKEAEYKAEIEQGRARSEQSYNLEQARLNQKVKEEEMQVQFIERQRQVELELEEQKRRKTQADSNAYDIRANAEAEAERDRIDGQTKAEIEKQKGLAEAEVIRERGRAEAEAKELMAQAMEKYGDAAIIEMLVDMLPKYAHEIAQPLSQISEMKVIDMGGGKGSTQITDNVTKTMTGLQASLKESTGMDLKAMLESFVSRGHHNSFDKKTYPTEDESTDSGMEEDAFESEVASAYEEELEEERTERPENEENEQKE</sequence>
<dbReference type="PANTHER" id="PTHR13806:SF46">
    <property type="entry name" value="FLOTILLIN-1-RELATED"/>
    <property type="match status" value="1"/>
</dbReference>
<accession>A0A845EZX9</accession>
<organism evidence="9 10">
    <name type="scientific">Guptibacillus hwajinpoensis</name>
    <dbReference type="NCBI Taxonomy" id="208199"/>
    <lineage>
        <taxon>Bacteria</taxon>
        <taxon>Bacillati</taxon>
        <taxon>Bacillota</taxon>
        <taxon>Bacilli</taxon>
        <taxon>Bacillales</taxon>
        <taxon>Guptibacillaceae</taxon>
        <taxon>Guptibacillus</taxon>
    </lineage>
</organism>
<dbReference type="Proteomes" id="UP000447833">
    <property type="component" value="Unassembled WGS sequence"/>
</dbReference>
<keyword evidence="4" id="KW-0175">Coiled coil</keyword>
<dbReference type="GO" id="GO:0072659">
    <property type="term" value="P:protein localization to plasma membrane"/>
    <property type="evidence" value="ECO:0007669"/>
    <property type="project" value="TreeGrafter"/>
</dbReference>
<dbReference type="InterPro" id="IPR001107">
    <property type="entry name" value="Band_7"/>
</dbReference>
<dbReference type="AlphaFoldDB" id="A0A845EZX9"/>
<comment type="similarity">
    <text evidence="2">Belongs to the band 7/mec-2 family. Flotillin subfamily.</text>
</comment>
<dbReference type="InterPro" id="IPR027705">
    <property type="entry name" value="Flotillin_fam"/>
</dbReference>
<comment type="subcellular location">
    <subcellularLocation>
        <location evidence="1">Membrane</location>
    </subcellularLocation>
</comment>
<evidence type="ECO:0000259" key="8">
    <source>
        <dbReference type="Pfam" id="PF15975"/>
    </source>
</evidence>
<dbReference type="CDD" id="cd03399">
    <property type="entry name" value="SPFH_flotillin"/>
    <property type="match status" value="1"/>
</dbReference>